<dbReference type="GO" id="GO:0006487">
    <property type="term" value="P:protein N-linked glycosylation"/>
    <property type="evidence" value="ECO:0007669"/>
    <property type="project" value="TreeGrafter"/>
</dbReference>
<accession>B7FW94</accession>
<protein>
    <submittedName>
        <fullName evidence="1">Uncharacterized protein</fullName>
    </submittedName>
</protein>
<dbReference type="GeneID" id="7199917"/>
<dbReference type="PaxDb" id="2850-Phatr45039"/>
<dbReference type="SUPFAM" id="SSF53448">
    <property type="entry name" value="Nucleotide-diphospho-sugar transferases"/>
    <property type="match status" value="1"/>
</dbReference>
<dbReference type="HOGENOM" id="CLU_675231_0_0_1"/>
<name>B7FW94_PHATC</name>
<dbReference type="AlphaFoldDB" id="B7FW94"/>
<evidence type="ECO:0000313" key="2">
    <source>
        <dbReference type="Proteomes" id="UP000000759"/>
    </source>
</evidence>
<reference evidence="1 2" key="1">
    <citation type="journal article" date="2008" name="Nature">
        <title>The Phaeodactylum genome reveals the evolutionary history of diatom genomes.</title>
        <authorList>
            <person name="Bowler C."/>
            <person name="Allen A.E."/>
            <person name="Badger J.H."/>
            <person name="Grimwood J."/>
            <person name="Jabbari K."/>
            <person name="Kuo A."/>
            <person name="Maheswari U."/>
            <person name="Martens C."/>
            <person name="Maumus F."/>
            <person name="Otillar R.P."/>
            <person name="Rayko E."/>
            <person name="Salamov A."/>
            <person name="Vandepoele K."/>
            <person name="Beszteri B."/>
            <person name="Gruber A."/>
            <person name="Heijde M."/>
            <person name="Katinka M."/>
            <person name="Mock T."/>
            <person name="Valentin K."/>
            <person name="Verret F."/>
            <person name="Berges J.A."/>
            <person name="Brownlee C."/>
            <person name="Cadoret J.P."/>
            <person name="Chiovitti A."/>
            <person name="Choi C.J."/>
            <person name="Coesel S."/>
            <person name="De Martino A."/>
            <person name="Detter J.C."/>
            <person name="Durkin C."/>
            <person name="Falciatore A."/>
            <person name="Fournet J."/>
            <person name="Haruta M."/>
            <person name="Huysman M.J."/>
            <person name="Jenkins B.D."/>
            <person name="Jiroutova K."/>
            <person name="Jorgensen R.E."/>
            <person name="Joubert Y."/>
            <person name="Kaplan A."/>
            <person name="Kroger N."/>
            <person name="Kroth P.G."/>
            <person name="La Roche J."/>
            <person name="Lindquist E."/>
            <person name="Lommer M."/>
            <person name="Martin-Jezequel V."/>
            <person name="Lopez P.J."/>
            <person name="Lucas S."/>
            <person name="Mangogna M."/>
            <person name="McGinnis K."/>
            <person name="Medlin L.K."/>
            <person name="Montsant A."/>
            <person name="Oudot-Le Secq M.P."/>
            <person name="Napoli C."/>
            <person name="Obornik M."/>
            <person name="Parker M.S."/>
            <person name="Petit J.L."/>
            <person name="Porcel B.M."/>
            <person name="Poulsen N."/>
            <person name="Robison M."/>
            <person name="Rychlewski L."/>
            <person name="Rynearson T.A."/>
            <person name="Schmutz J."/>
            <person name="Shapiro H."/>
            <person name="Siaut M."/>
            <person name="Stanley M."/>
            <person name="Sussman M.R."/>
            <person name="Taylor A.R."/>
            <person name="Vardi A."/>
            <person name="von Dassow P."/>
            <person name="Vyverman W."/>
            <person name="Willis A."/>
            <person name="Wyrwicz L.S."/>
            <person name="Rokhsar D.S."/>
            <person name="Weissenbach J."/>
            <person name="Armbrust E.V."/>
            <person name="Green B.R."/>
            <person name="Van de Peer Y."/>
            <person name="Grigoriev I.V."/>
        </authorList>
    </citation>
    <scope>NUCLEOTIDE SEQUENCE [LARGE SCALE GENOMIC DNA]</scope>
    <source>
        <strain evidence="1 2">CCAP 1055/1</strain>
    </source>
</reference>
<dbReference type="eggNOG" id="ENOG502S8M2">
    <property type="taxonomic scope" value="Eukaryota"/>
</dbReference>
<dbReference type="PANTHER" id="PTHR31834">
    <property type="entry name" value="INITIATION-SPECIFIC ALPHA-1,6-MANNOSYLTRANSFERASE"/>
    <property type="match status" value="1"/>
</dbReference>
<dbReference type="InterPro" id="IPR029044">
    <property type="entry name" value="Nucleotide-diphossugar_trans"/>
</dbReference>
<proteinExistence type="predicted"/>
<keyword evidence="2" id="KW-1185">Reference proteome</keyword>
<dbReference type="OrthoDB" id="45532at2759"/>
<dbReference type="InParanoid" id="B7FW94"/>
<dbReference type="InterPro" id="IPR039367">
    <property type="entry name" value="Och1-like"/>
</dbReference>
<organism evidence="1 2">
    <name type="scientific">Phaeodactylum tricornutum (strain CCAP 1055/1)</name>
    <dbReference type="NCBI Taxonomy" id="556484"/>
    <lineage>
        <taxon>Eukaryota</taxon>
        <taxon>Sar</taxon>
        <taxon>Stramenopiles</taxon>
        <taxon>Ochrophyta</taxon>
        <taxon>Bacillariophyta</taxon>
        <taxon>Bacillariophyceae</taxon>
        <taxon>Bacillariophycidae</taxon>
        <taxon>Naviculales</taxon>
        <taxon>Phaeodactylaceae</taxon>
        <taxon>Phaeodactylum</taxon>
    </lineage>
</organism>
<sequence>MTFHASRLPTISDPSDNILSGGSMLSESFNNLQRSGQTLGRENLSELHGFPSTPCLPLTQIVQREKEVCPAPFVVVNDTILDSSLAHKGGRRIPRIVHVTAKSRCMPSQFSTVIDAWRFEDHSLFVHNDAAVDKLLYRVWPEFPQLQKALHCLKSGAAKADLWRALVLWEYGGIYTDIDNLPKLFNGTTIKNEDQSFFVVERIGVPSQYFMAAEPHHPLLYLLVQVTLHRLYDLSDVENQYVPFVTGPGALKNAFIAFMNKQNSPVNSSKYESFQRVHQGHFTGLHNRTATLVGKQRNSNEYVARGVVPRKANLYMTMNMTHFGREKKEPIIESCFQRLYRREDFALIENTVLW</sequence>
<dbReference type="KEGG" id="pti:PHATRDRAFT_45039"/>
<dbReference type="Gene3D" id="3.90.550.20">
    <property type="match status" value="1"/>
</dbReference>
<reference evidence="2" key="2">
    <citation type="submission" date="2008-08" db="EMBL/GenBank/DDBJ databases">
        <authorList>
            <consortium name="Diatom Consortium"/>
            <person name="Grigoriev I."/>
            <person name="Grimwood J."/>
            <person name="Kuo A."/>
            <person name="Otillar R.P."/>
            <person name="Salamov A."/>
            <person name="Detter J.C."/>
            <person name="Lindquist E."/>
            <person name="Shapiro H."/>
            <person name="Lucas S."/>
            <person name="Glavina del Rio T."/>
            <person name="Pitluck S."/>
            <person name="Rokhsar D."/>
            <person name="Bowler C."/>
        </authorList>
    </citation>
    <scope>GENOME REANNOTATION</scope>
    <source>
        <strain evidence="2">CCAP 1055/1</strain>
    </source>
</reference>
<dbReference type="RefSeq" id="XP_002179120.1">
    <property type="nucleotide sequence ID" value="XM_002179084.1"/>
</dbReference>
<gene>
    <name evidence="1" type="ORF">PHATRDRAFT_45039</name>
</gene>
<dbReference type="Pfam" id="PF04488">
    <property type="entry name" value="Gly_transf_sug"/>
    <property type="match status" value="1"/>
</dbReference>
<dbReference type="Proteomes" id="UP000000759">
    <property type="component" value="Chromosome 6"/>
</dbReference>
<evidence type="ECO:0000313" key="1">
    <source>
        <dbReference type="EMBL" id="EEC48943.1"/>
    </source>
</evidence>
<dbReference type="GO" id="GO:0000009">
    <property type="term" value="F:alpha-1,6-mannosyltransferase activity"/>
    <property type="evidence" value="ECO:0007669"/>
    <property type="project" value="InterPro"/>
</dbReference>
<dbReference type="GO" id="GO:0000136">
    <property type="term" value="C:mannan polymerase complex"/>
    <property type="evidence" value="ECO:0007669"/>
    <property type="project" value="TreeGrafter"/>
</dbReference>
<dbReference type="InterPro" id="IPR007577">
    <property type="entry name" value="GlycoTrfase_DXD_sugar-bd_CS"/>
</dbReference>
<dbReference type="EMBL" id="CM000609">
    <property type="protein sequence ID" value="EEC48943.1"/>
    <property type="molecule type" value="Genomic_DNA"/>
</dbReference>
<dbReference type="PANTHER" id="PTHR31834:SF1">
    <property type="entry name" value="INITIATION-SPECIFIC ALPHA-1,6-MANNOSYLTRANSFERASE"/>
    <property type="match status" value="1"/>
</dbReference>